<dbReference type="InterPro" id="IPR003615">
    <property type="entry name" value="HNH_nuc"/>
</dbReference>
<proteinExistence type="predicted"/>
<protein>
    <submittedName>
        <fullName evidence="2">HNH nuclease</fullName>
    </submittedName>
</protein>
<dbReference type="PANTHER" id="PTHR33877">
    <property type="entry name" value="SLL1193 PROTEIN"/>
    <property type="match status" value="1"/>
</dbReference>
<accession>A0A2P2D3F7</accession>
<organism evidence="2 3">
    <name type="scientific">Leptospira johnsonii</name>
    <dbReference type="NCBI Taxonomy" id="1917820"/>
    <lineage>
        <taxon>Bacteria</taxon>
        <taxon>Pseudomonadati</taxon>
        <taxon>Spirochaetota</taxon>
        <taxon>Spirochaetia</taxon>
        <taxon>Leptospirales</taxon>
        <taxon>Leptospiraceae</taxon>
        <taxon>Leptospira</taxon>
    </lineage>
</organism>
<dbReference type="InterPro" id="IPR052892">
    <property type="entry name" value="NA-targeting_endonuclease"/>
</dbReference>
<name>A0A2P2D3F7_9LEPT</name>
<comment type="caution">
    <text evidence="2">The sequence shown here is derived from an EMBL/GenBank/DDBJ whole genome shotgun (WGS) entry which is preliminary data.</text>
</comment>
<dbReference type="GO" id="GO:0004519">
    <property type="term" value="F:endonuclease activity"/>
    <property type="evidence" value="ECO:0007669"/>
    <property type="project" value="InterPro"/>
</dbReference>
<evidence type="ECO:0000313" key="2">
    <source>
        <dbReference type="EMBL" id="GBF39148.1"/>
    </source>
</evidence>
<dbReference type="Gene3D" id="1.10.30.50">
    <property type="match status" value="1"/>
</dbReference>
<feature type="domain" description="HNH nuclease" evidence="1">
    <location>
        <begin position="41"/>
        <end position="92"/>
    </location>
</feature>
<dbReference type="Proteomes" id="UP000245076">
    <property type="component" value="Unassembled WGS sequence"/>
</dbReference>
<dbReference type="CDD" id="cd00085">
    <property type="entry name" value="HNHc"/>
    <property type="match status" value="1"/>
</dbReference>
<dbReference type="SMART" id="SM00507">
    <property type="entry name" value="HNHc"/>
    <property type="match status" value="1"/>
</dbReference>
<reference evidence="2 3" key="1">
    <citation type="submission" date="2018-02" db="EMBL/GenBank/DDBJ databases">
        <title>Novel Leptospira species isolated from soil and water in Japan.</title>
        <authorList>
            <person name="Nakao R."/>
            <person name="Masuzawa T."/>
        </authorList>
    </citation>
    <scope>NUCLEOTIDE SEQUENCE [LARGE SCALE GENOMIC DNA]</scope>
    <source>
        <strain evidence="2 3">E8</strain>
    </source>
</reference>
<keyword evidence="3" id="KW-1185">Reference proteome</keyword>
<dbReference type="AlphaFoldDB" id="A0A2P2D3F7"/>
<dbReference type="PANTHER" id="PTHR33877:SF1">
    <property type="entry name" value="TYPE IV METHYL-DIRECTED RESTRICTION ENZYME ECOKMCRA"/>
    <property type="match status" value="1"/>
</dbReference>
<evidence type="ECO:0000313" key="3">
    <source>
        <dbReference type="Proteomes" id="UP000245076"/>
    </source>
</evidence>
<dbReference type="GO" id="GO:0003676">
    <property type="term" value="F:nucleic acid binding"/>
    <property type="evidence" value="ECO:0007669"/>
    <property type="project" value="InterPro"/>
</dbReference>
<dbReference type="EMBL" id="BFAY01000011">
    <property type="protein sequence ID" value="GBF39148.1"/>
    <property type="molecule type" value="Genomic_DNA"/>
</dbReference>
<dbReference type="InterPro" id="IPR002711">
    <property type="entry name" value="HNH"/>
</dbReference>
<evidence type="ECO:0000259" key="1">
    <source>
        <dbReference type="SMART" id="SM00507"/>
    </source>
</evidence>
<dbReference type="Pfam" id="PF01844">
    <property type="entry name" value="HNH"/>
    <property type="match status" value="1"/>
</dbReference>
<gene>
    <name evidence="2" type="ORF">LPTSP1_21450</name>
</gene>
<dbReference type="GO" id="GO:0008270">
    <property type="term" value="F:zinc ion binding"/>
    <property type="evidence" value="ECO:0007669"/>
    <property type="project" value="InterPro"/>
</dbReference>
<sequence>MDPVLLVMNGPGEYSEEPLLWVSESEIKKQRQIAKELRKTPWWRKKKADGICHYCGKKFPPDELTMDHLIPLAKGGKSIKANLVPACKDCNNSKKNKLPFEEF</sequence>